<protein>
    <submittedName>
        <fullName evidence="8">Ribonuclease J</fullName>
        <ecNumber evidence="8">3.1.-.-</ecNumber>
    </submittedName>
</protein>
<dbReference type="EC" id="3.1.-.-" evidence="8"/>
<evidence type="ECO:0000256" key="1">
    <source>
        <dbReference type="ARBA" id="ARBA00022722"/>
    </source>
</evidence>
<gene>
    <name evidence="8" type="ORF">FX987_01495</name>
</gene>
<dbReference type="Pfam" id="PF22505">
    <property type="entry name" value="RNase_J_b_CASP"/>
    <property type="match status" value="1"/>
</dbReference>
<dbReference type="InterPro" id="IPR055132">
    <property type="entry name" value="RNase_J_b_CASP"/>
</dbReference>
<dbReference type="GO" id="GO:0003723">
    <property type="term" value="F:RNA binding"/>
    <property type="evidence" value="ECO:0007669"/>
    <property type="project" value="UniProtKB-KW"/>
</dbReference>
<dbReference type="SUPFAM" id="SSF56281">
    <property type="entry name" value="Metallo-hydrolase/oxidoreductase"/>
    <property type="match status" value="1"/>
</dbReference>
<keyword evidence="2" id="KW-0479">Metal-binding</keyword>
<dbReference type="PANTHER" id="PTHR43694:SF1">
    <property type="entry name" value="RIBONUCLEASE J"/>
    <property type="match status" value="1"/>
</dbReference>
<name>A0AAP9NKB3_9GAMM</name>
<dbReference type="Pfam" id="PF00753">
    <property type="entry name" value="Lactamase_B"/>
    <property type="match status" value="1"/>
</dbReference>
<evidence type="ECO:0000313" key="8">
    <source>
        <dbReference type="EMBL" id="QKS23730.1"/>
    </source>
</evidence>
<accession>A0AAP9NKB3</accession>
<reference evidence="8 9" key="1">
    <citation type="submission" date="2019-12" db="EMBL/GenBank/DDBJ databases">
        <title>Genome sequencing and assembly of endphytes of Porphyra tenera.</title>
        <authorList>
            <person name="Park J.M."/>
            <person name="Shin R."/>
            <person name="Jo S.H."/>
        </authorList>
    </citation>
    <scope>NUCLEOTIDE SEQUENCE [LARGE SCALE GENOMIC DNA]</scope>
    <source>
        <strain evidence="8 9">GPM3</strain>
    </source>
</reference>
<dbReference type="InterPro" id="IPR001279">
    <property type="entry name" value="Metallo-B-lactamas"/>
</dbReference>
<evidence type="ECO:0000256" key="5">
    <source>
        <dbReference type="ARBA" id="ARBA00022839"/>
    </source>
</evidence>
<dbReference type="AlphaFoldDB" id="A0AAP9NKB3"/>
<evidence type="ECO:0000256" key="6">
    <source>
        <dbReference type="ARBA" id="ARBA00022884"/>
    </source>
</evidence>
<keyword evidence="5" id="KW-0269">Exonuclease</keyword>
<dbReference type="GO" id="GO:0004527">
    <property type="term" value="F:exonuclease activity"/>
    <property type="evidence" value="ECO:0007669"/>
    <property type="project" value="UniProtKB-KW"/>
</dbReference>
<dbReference type="Gene3D" id="3.40.50.10710">
    <property type="entry name" value="Metallo-hydrolase/oxidoreductase"/>
    <property type="match status" value="1"/>
</dbReference>
<dbReference type="InterPro" id="IPR042173">
    <property type="entry name" value="RNase_J_2"/>
</dbReference>
<dbReference type="Pfam" id="PF07521">
    <property type="entry name" value="RMMBL"/>
    <property type="match status" value="1"/>
</dbReference>
<dbReference type="InterPro" id="IPR036866">
    <property type="entry name" value="RibonucZ/Hydroxyglut_hydro"/>
</dbReference>
<evidence type="ECO:0000259" key="7">
    <source>
        <dbReference type="SMART" id="SM00849"/>
    </source>
</evidence>
<dbReference type="PANTHER" id="PTHR43694">
    <property type="entry name" value="RIBONUCLEASE J"/>
    <property type="match status" value="1"/>
</dbReference>
<keyword evidence="3 8" id="KW-0378">Hydrolase</keyword>
<sequence>MHSPRVQIRPRRRPPLRMLPLGGCGEIGMNLTLYGYDDHWIAVDCGMMIRQDLPNSPLQVPNLDTPKALEIVPKALFITHGHEDHIGAAAWLWPMWNCPIYATPLAAGLLRLKFAEHQLSSAAIHVIEPGEALESGPFTLRYLLLTHSIPESCALIMMAGGYRVLHTGDWKLDPEPIIGTPISAALFKSLAPVDLVVGDSTNAPMPGHSGSEGDVARALTKTLSNCQGRVVVSCFASNLARVLAIGRAAQKCGRRISLMGRSMERMVSVARGLGYMDDLPPLVPNHDLGYLPPDEVVIIATGSQGEPRAALQRLAQGRHPFVDLQPGDNVIFSAKAIPGNERPIEQLKKRLAHLGVNLYDEFNHPELHATGHPAQDELIKLYQWVRPKHLIPVHGEARHQQAHQTIAKQLGISAPLAPVNGDLICFDSHGLRCESRYPQPPCIVSQNSVVPHPGLEVHDANKARRGSLYLALPVTATDTGWARIGRLMLDASGASPLDEDSFNDWLDDQLEEIAAETLADLRQALQPRMVQWLAEHMQHLPDVHLQIMAAEMPEPAAYESAANR</sequence>
<dbReference type="InterPro" id="IPR011108">
    <property type="entry name" value="RMMBL"/>
</dbReference>
<evidence type="ECO:0000256" key="3">
    <source>
        <dbReference type="ARBA" id="ARBA00022801"/>
    </source>
</evidence>
<keyword evidence="6" id="KW-0694">RNA-binding</keyword>
<dbReference type="GO" id="GO:0046872">
    <property type="term" value="F:metal ion binding"/>
    <property type="evidence" value="ECO:0007669"/>
    <property type="project" value="UniProtKB-KW"/>
</dbReference>
<keyword evidence="1" id="KW-0540">Nuclease</keyword>
<evidence type="ECO:0000313" key="9">
    <source>
        <dbReference type="Proteomes" id="UP000509761"/>
    </source>
</evidence>
<dbReference type="SMART" id="SM00849">
    <property type="entry name" value="Lactamase_B"/>
    <property type="match status" value="1"/>
</dbReference>
<dbReference type="Gene3D" id="3.60.15.10">
    <property type="entry name" value="Ribonuclease Z/Hydroxyacylglutathione hydrolase-like"/>
    <property type="match status" value="1"/>
</dbReference>
<keyword evidence="4" id="KW-0862">Zinc</keyword>
<dbReference type="CDD" id="cd07714">
    <property type="entry name" value="RNaseJ_MBL-fold"/>
    <property type="match status" value="1"/>
</dbReference>
<dbReference type="Proteomes" id="UP000509761">
    <property type="component" value="Chromosome"/>
</dbReference>
<dbReference type="EMBL" id="CP054580">
    <property type="protein sequence ID" value="QKS23730.1"/>
    <property type="molecule type" value="Genomic_DNA"/>
</dbReference>
<evidence type="ECO:0000256" key="2">
    <source>
        <dbReference type="ARBA" id="ARBA00022723"/>
    </source>
</evidence>
<feature type="domain" description="Metallo-beta-lactamase" evidence="7">
    <location>
        <begin position="28"/>
        <end position="208"/>
    </location>
</feature>
<keyword evidence="9" id="KW-1185">Reference proteome</keyword>
<evidence type="ECO:0000256" key="4">
    <source>
        <dbReference type="ARBA" id="ARBA00022833"/>
    </source>
</evidence>
<organism evidence="8 9">
    <name type="scientific">Vreelandella titanicae</name>
    <dbReference type="NCBI Taxonomy" id="664683"/>
    <lineage>
        <taxon>Bacteria</taxon>
        <taxon>Pseudomonadati</taxon>
        <taxon>Pseudomonadota</taxon>
        <taxon>Gammaproteobacteria</taxon>
        <taxon>Oceanospirillales</taxon>
        <taxon>Halomonadaceae</taxon>
        <taxon>Vreelandella</taxon>
    </lineage>
</organism>
<proteinExistence type="predicted"/>